<dbReference type="SMART" id="SM00046">
    <property type="entry name" value="DAGKc"/>
    <property type="match status" value="1"/>
</dbReference>
<keyword evidence="7" id="KW-0594">Phospholipid biosynthesis</keyword>
<dbReference type="PANTHER" id="PTHR12358">
    <property type="entry name" value="SPHINGOSINE KINASE"/>
    <property type="match status" value="1"/>
</dbReference>
<comment type="cofactor">
    <cofactor evidence="1">
        <name>Mg(2+)</name>
        <dbReference type="ChEBI" id="CHEBI:18420"/>
    </cofactor>
</comment>
<dbReference type="NCBIfam" id="TIGR00147">
    <property type="entry name" value="YegS/Rv2252/BmrU family lipid kinase"/>
    <property type="match status" value="1"/>
</dbReference>
<keyword evidence="7" id="KW-0444">Lipid biosynthesis</keyword>
<dbReference type="InterPro" id="IPR017438">
    <property type="entry name" value="ATP-NAD_kinase_N"/>
</dbReference>
<dbReference type="AlphaFoldDB" id="A0A9D1VUV0"/>
<dbReference type="InterPro" id="IPR045540">
    <property type="entry name" value="YegS/DAGK_C"/>
</dbReference>
<dbReference type="SUPFAM" id="SSF111331">
    <property type="entry name" value="NAD kinase/diacylglycerol kinase-like"/>
    <property type="match status" value="1"/>
</dbReference>
<keyword evidence="5 10" id="KW-0418">Kinase</keyword>
<dbReference type="Gene3D" id="3.40.50.10330">
    <property type="entry name" value="Probable inorganic polyphosphate/atp-NAD kinase, domain 1"/>
    <property type="match status" value="1"/>
</dbReference>
<dbReference type="Pfam" id="PF19279">
    <property type="entry name" value="YegS_C"/>
    <property type="match status" value="1"/>
</dbReference>
<feature type="domain" description="DAGKc" evidence="9">
    <location>
        <begin position="1"/>
        <end position="127"/>
    </location>
</feature>
<reference evidence="10" key="2">
    <citation type="submission" date="2021-04" db="EMBL/GenBank/DDBJ databases">
        <authorList>
            <person name="Gilroy R."/>
        </authorList>
    </citation>
    <scope>NUCLEOTIDE SEQUENCE</scope>
    <source>
        <strain evidence="10">26628</strain>
    </source>
</reference>
<name>A0A9D1VUV0_9FIRM</name>
<keyword evidence="3" id="KW-0808">Transferase</keyword>
<evidence type="ECO:0000256" key="7">
    <source>
        <dbReference type="ARBA" id="ARBA00023209"/>
    </source>
</evidence>
<dbReference type="GO" id="GO:0016301">
    <property type="term" value="F:kinase activity"/>
    <property type="evidence" value="ECO:0007669"/>
    <property type="project" value="UniProtKB-KW"/>
</dbReference>
<dbReference type="InterPro" id="IPR050187">
    <property type="entry name" value="Lipid_Phosphate_FormReg"/>
</dbReference>
<protein>
    <submittedName>
        <fullName evidence="10">Diacylglycerol kinase family lipid kinase</fullName>
    </submittedName>
</protein>
<dbReference type="PANTHER" id="PTHR12358:SF54">
    <property type="entry name" value="SPHINGOSINE KINASE RELATED PROTEIN"/>
    <property type="match status" value="1"/>
</dbReference>
<evidence type="ECO:0000313" key="10">
    <source>
        <dbReference type="EMBL" id="HIX47254.1"/>
    </source>
</evidence>
<reference evidence="10" key="1">
    <citation type="journal article" date="2021" name="PeerJ">
        <title>Extensive microbial diversity within the chicken gut microbiome revealed by metagenomics and culture.</title>
        <authorList>
            <person name="Gilroy R."/>
            <person name="Ravi A."/>
            <person name="Getino M."/>
            <person name="Pursley I."/>
            <person name="Horton D.L."/>
            <person name="Alikhan N.F."/>
            <person name="Baker D."/>
            <person name="Gharbi K."/>
            <person name="Hall N."/>
            <person name="Watson M."/>
            <person name="Adriaenssens E.M."/>
            <person name="Foster-Nyarko E."/>
            <person name="Jarju S."/>
            <person name="Secka A."/>
            <person name="Antonio M."/>
            <person name="Oren A."/>
            <person name="Chaudhuri R.R."/>
            <person name="La Ragione R."/>
            <person name="Hildebrand F."/>
            <person name="Pallen M.J."/>
        </authorList>
    </citation>
    <scope>NUCLEOTIDE SEQUENCE</scope>
    <source>
        <strain evidence="10">26628</strain>
    </source>
</reference>
<evidence type="ECO:0000256" key="3">
    <source>
        <dbReference type="ARBA" id="ARBA00022679"/>
    </source>
</evidence>
<dbReference type="GO" id="GO:0008654">
    <property type="term" value="P:phospholipid biosynthetic process"/>
    <property type="evidence" value="ECO:0007669"/>
    <property type="project" value="UniProtKB-KW"/>
</dbReference>
<dbReference type="Proteomes" id="UP000824249">
    <property type="component" value="Unassembled WGS sequence"/>
</dbReference>
<accession>A0A9D1VUV0</accession>
<evidence type="ECO:0000259" key="9">
    <source>
        <dbReference type="PROSITE" id="PS50146"/>
    </source>
</evidence>
<dbReference type="PROSITE" id="PS50146">
    <property type="entry name" value="DAGK"/>
    <property type="match status" value="1"/>
</dbReference>
<evidence type="ECO:0000256" key="8">
    <source>
        <dbReference type="ARBA" id="ARBA00023264"/>
    </source>
</evidence>
<comment type="caution">
    <text evidence="10">The sequence shown here is derived from an EMBL/GenBank/DDBJ whole genome shotgun (WGS) entry which is preliminary data.</text>
</comment>
<keyword evidence="6" id="KW-0067">ATP-binding</keyword>
<proteinExistence type="inferred from homology"/>
<sequence>MYNIIVNPWSGEGKKKKLHARAIAHFQKLGQEVRVVASERPGQIKEIAHSLTREGKGDVVVIGGDGTLHDALNGFTNFDKCALGLIPAGTGNDFAAAANIPSEPEAAVELIVKGAPRYTEFMQLPRGVRGLNVAGTGIDVEILRRCRASKWLRGKLQYLISLIISLIKFKNYDLTVRVNGREVRYKTLIACVGNGFRFGGGIRMCPQAVLGDNLLDFVAVDNVKKSRILPAFIKLMQGRILEEKFSRFERCDHIEIFSERPLTVQVDGELYDDLPFVADVVRDTLRMYRG</sequence>
<dbReference type="InterPro" id="IPR001206">
    <property type="entry name" value="Diacylglycerol_kinase_cat_dom"/>
</dbReference>
<evidence type="ECO:0000256" key="1">
    <source>
        <dbReference type="ARBA" id="ARBA00001946"/>
    </source>
</evidence>
<comment type="similarity">
    <text evidence="2">Belongs to the diacylglycerol/lipid kinase family.</text>
</comment>
<dbReference type="Gene3D" id="2.60.200.40">
    <property type="match status" value="1"/>
</dbReference>
<keyword evidence="4" id="KW-0547">Nucleotide-binding</keyword>
<dbReference type="EMBL" id="DXFD01000091">
    <property type="protein sequence ID" value="HIX47254.1"/>
    <property type="molecule type" value="Genomic_DNA"/>
</dbReference>
<dbReference type="InterPro" id="IPR005218">
    <property type="entry name" value="Diacylglycerol/lipid_kinase"/>
</dbReference>
<dbReference type="GO" id="GO:0005524">
    <property type="term" value="F:ATP binding"/>
    <property type="evidence" value="ECO:0007669"/>
    <property type="project" value="UniProtKB-KW"/>
</dbReference>
<keyword evidence="8" id="KW-1208">Phospholipid metabolism</keyword>
<evidence type="ECO:0000256" key="6">
    <source>
        <dbReference type="ARBA" id="ARBA00022840"/>
    </source>
</evidence>
<gene>
    <name evidence="10" type="ORF">H9737_06170</name>
</gene>
<dbReference type="Pfam" id="PF00781">
    <property type="entry name" value="DAGK_cat"/>
    <property type="match status" value="1"/>
</dbReference>
<keyword evidence="7" id="KW-0443">Lipid metabolism</keyword>
<evidence type="ECO:0000256" key="2">
    <source>
        <dbReference type="ARBA" id="ARBA00005983"/>
    </source>
</evidence>
<dbReference type="InterPro" id="IPR016064">
    <property type="entry name" value="NAD/diacylglycerol_kinase_sf"/>
</dbReference>
<evidence type="ECO:0000256" key="4">
    <source>
        <dbReference type="ARBA" id="ARBA00022741"/>
    </source>
</evidence>
<evidence type="ECO:0000256" key="5">
    <source>
        <dbReference type="ARBA" id="ARBA00022777"/>
    </source>
</evidence>
<evidence type="ECO:0000313" key="11">
    <source>
        <dbReference type="Proteomes" id="UP000824249"/>
    </source>
</evidence>
<organism evidence="10 11">
    <name type="scientific">Candidatus Borkfalkia faecigallinarum</name>
    <dbReference type="NCBI Taxonomy" id="2838509"/>
    <lineage>
        <taxon>Bacteria</taxon>
        <taxon>Bacillati</taxon>
        <taxon>Bacillota</taxon>
        <taxon>Clostridia</taxon>
        <taxon>Christensenellales</taxon>
        <taxon>Christensenellaceae</taxon>
        <taxon>Candidatus Borkfalkia</taxon>
    </lineage>
</organism>